<dbReference type="CDD" id="cd21141">
    <property type="entry name" value="Cas6_III-like"/>
    <property type="match status" value="1"/>
</dbReference>
<accession>A0A949N9J5</accession>
<dbReference type="Proteomes" id="UP000712157">
    <property type="component" value="Unassembled WGS sequence"/>
</dbReference>
<dbReference type="Pfam" id="PF10040">
    <property type="entry name" value="CRISPR_Cas6"/>
    <property type="match status" value="1"/>
</dbReference>
<proteinExistence type="predicted"/>
<sequence length="248" mass="28891">MAKKFTVEWEYKGEVDVNPGYAFYGFLSNKLNSEMSELLHQQKRVMMSQYVKYDNRMHRAVWMLSCFDDKLEQQIDDMLNGGKADIRGKEFHMVQKKEEIIPGQREIFFEAGMRYGEARQYRIYFNSPTTFKQNGEYVLFPTAELIMQSLIMHWNHIFPNVPVNDEDAVRQILGGTKITAYKLESSYYPMKNMFTKGFRGYVMIKLYLPEPLRILAQALLYFGNWCGVGAKTALGMGGVCVERIRGKD</sequence>
<name>A0A949N9J5_9FIRM</name>
<dbReference type="EMBL" id="JAHQCW010000003">
    <property type="protein sequence ID" value="MBU9735437.1"/>
    <property type="molecule type" value="Genomic_DNA"/>
</dbReference>
<comment type="caution">
    <text evidence="2">The sequence shown here is derived from an EMBL/GenBank/DDBJ whole genome shotgun (WGS) entry which is preliminary data.</text>
</comment>
<dbReference type="AlphaFoldDB" id="A0A949N9J5"/>
<keyword evidence="3" id="KW-1185">Reference proteome</keyword>
<evidence type="ECO:0000313" key="3">
    <source>
        <dbReference type="Proteomes" id="UP000712157"/>
    </source>
</evidence>
<dbReference type="RefSeq" id="WP_158342870.1">
    <property type="nucleotide sequence ID" value="NZ_JAHQCW010000003.1"/>
</dbReference>
<feature type="domain" description="CRISPR-associated protein Cas6 C-terminal" evidence="1">
    <location>
        <begin position="124"/>
        <end position="239"/>
    </location>
</feature>
<reference evidence="2" key="1">
    <citation type="submission" date="2021-06" db="EMBL/GenBank/DDBJ databases">
        <title>Description of novel taxa of the family Lachnospiraceae.</title>
        <authorList>
            <person name="Chaplin A.V."/>
            <person name="Sokolova S.R."/>
            <person name="Pikina A.P."/>
            <person name="Korzhanova M."/>
            <person name="Belova V."/>
            <person name="Korostin D."/>
            <person name="Efimov B.A."/>
        </authorList>
    </citation>
    <scope>NUCLEOTIDE SEQUENCE</scope>
    <source>
        <strain evidence="2">ASD5720</strain>
    </source>
</reference>
<dbReference type="InterPro" id="IPR019267">
    <property type="entry name" value="CRISPR-assoc_Cas6_C"/>
</dbReference>
<evidence type="ECO:0000259" key="1">
    <source>
        <dbReference type="Pfam" id="PF10040"/>
    </source>
</evidence>
<dbReference type="Gene3D" id="3.30.70.1900">
    <property type="match status" value="1"/>
</dbReference>
<evidence type="ECO:0000313" key="2">
    <source>
        <dbReference type="EMBL" id="MBU9735437.1"/>
    </source>
</evidence>
<gene>
    <name evidence="2" type="primary">cas6</name>
    <name evidence="2" type="ORF">KTH89_02745</name>
</gene>
<organism evidence="2 3">
    <name type="scientific">Diplocloster agilis</name>
    <dbReference type="NCBI Taxonomy" id="2850323"/>
    <lineage>
        <taxon>Bacteria</taxon>
        <taxon>Bacillati</taxon>
        <taxon>Bacillota</taxon>
        <taxon>Clostridia</taxon>
        <taxon>Lachnospirales</taxon>
        <taxon>Lachnospiraceae</taxon>
        <taxon>Diplocloster</taxon>
    </lineage>
</organism>
<protein>
    <submittedName>
        <fullName evidence="2">CRISPR system precrRNA processing endoribonuclease RAMP protein Cas6</fullName>
    </submittedName>
</protein>